<organism evidence="2 3">
    <name type="scientific">Paraphoma chrysanthemicola</name>
    <dbReference type="NCBI Taxonomy" id="798071"/>
    <lineage>
        <taxon>Eukaryota</taxon>
        <taxon>Fungi</taxon>
        <taxon>Dikarya</taxon>
        <taxon>Ascomycota</taxon>
        <taxon>Pezizomycotina</taxon>
        <taxon>Dothideomycetes</taxon>
        <taxon>Pleosporomycetidae</taxon>
        <taxon>Pleosporales</taxon>
        <taxon>Pleosporineae</taxon>
        <taxon>Phaeosphaeriaceae</taxon>
        <taxon>Paraphoma</taxon>
    </lineage>
</organism>
<name>A0A8K0QVQ7_9PLEO</name>
<reference evidence="2" key="1">
    <citation type="journal article" date="2021" name="Nat. Commun.">
        <title>Genetic determinants of endophytism in the Arabidopsis root mycobiome.</title>
        <authorList>
            <person name="Mesny F."/>
            <person name="Miyauchi S."/>
            <person name="Thiergart T."/>
            <person name="Pickel B."/>
            <person name="Atanasova L."/>
            <person name="Karlsson M."/>
            <person name="Huettel B."/>
            <person name="Barry K.W."/>
            <person name="Haridas S."/>
            <person name="Chen C."/>
            <person name="Bauer D."/>
            <person name="Andreopoulos W."/>
            <person name="Pangilinan J."/>
            <person name="LaButti K."/>
            <person name="Riley R."/>
            <person name="Lipzen A."/>
            <person name="Clum A."/>
            <person name="Drula E."/>
            <person name="Henrissat B."/>
            <person name="Kohler A."/>
            <person name="Grigoriev I.V."/>
            <person name="Martin F.M."/>
            <person name="Hacquard S."/>
        </authorList>
    </citation>
    <scope>NUCLEOTIDE SEQUENCE</scope>
    <source>
        <strain evidence="2">MPI-SDFR-AT-0120</strain>
    </source>
</reference>
<proteinExistence type="predicted"/>
<evidence type="ECO:0000256" key="1">
    <source>
        <dbReference type="SAM" id="MobiDB-lite"/>
    </source>
</evidence>
<evidence type="ECO:0000313" key="3">
    <source>
        <dbReference type="Proteomes" id="UP000813461"/>
    </source>
</evidence>
<gene>
    <name evidence="2" type="ORF">FB567DRAFT_454082</name>
</gene>
<evidence type="ECO:0000313" key="2">
    <source>
        <dbReference type="EMBL" id="KAH7073238.1"/>
    </source>
</evidence>
<protein>
    <submittedName>
        <fullName evidence="2">Uncharacterized protein</fullName>
    </submittedName>
</protein>
<sequence length="93" mass="9675">MSPYTFYDTSCPAELPVRKRQLDIELPGGGGINISLGLGSPREISSACSCLITRGPADTTITRTATNNVTRTSTATQTVTKTPDDAAVAGDEA</sequence>
<feature type="region of interest" description="Disordered" evidence="1">
    <location>
        <begin position="72"/>
        <end position="93"/>
    </location>
</feature>
<comment type="caution">
    <text evidence="2">The sequence shown here is derived from an EMBL/GenBank/DDBJ whole genome shotgun (WGS) entry which is preliminary data.</text>
</comment>
<keyword evidence="3" id="KW-1185">Reference proteome</keyword>
<dbReference type="Proteomes" id="UP000813461">
    <property type="component" value="Unassembled WGS sequence"/>
</dbReference>
<feature type="compositionally biased region" description="Low complexity" evidence="1">
    <location>
        <begin position="72"/>
        <end position="81"/>
    </location>
</feature>
<accession>A0A8K0QVQ7</accession>
<dbReference type="AlphaFoldDB" id="A0A8K0QVQ7"/>
<dbReference type="EMBL" id="JAGMVJ010000022">
    <property type="protein sequence ID" value="KAH7073238.1"/>
    <property type="molecule type" value="Genomic_DNA"/>
</dbReference>